<dbReference type="EMBL" id="LAZR01005107">
    <property type="protein sequence ID" value="KKN02786.1"/>
    <property type="molecule type" value="Genomic_DNA"/>
</dbReference>
<protein>
    <submittedName>
        <fullName evidence="1">Uncharacterized protein</fullName>
    </submittedName>
</protein>
<dbReference type="AlphaFoldDB" id="A0A0F9PP00"/>
<comment type="caution">
    <text evidence="1">The sequence shown here is derived from an EMBL/GenBank/DDBJ whole genome shotgun (WGS) entry which is preliminary data.</text>
</comment>
<evidence type="ECO:0000313" key="1">
    <source>
        <dbReference type="EMBL" id="KKN02786.1"/>
    </source>
</evidence>
<sequence>MKYLKYIYPAVIAILLVILFVRKTETVTITVPEKTGQFDRNSTELKPIIQYDTIVSEGKKEVIEVPNPVNLDLLKKYHTAQDSLERLKLYKDAVTERTYKETYRDSTQEITVTSEVIGTLKGQKIDYKVFPQTIEVQQKKPKISLYGGIRTTVQPQQNFEPHFTLRSPKALYSVGYNINQKAVTVGLSYKLF</sequence>
<name>A0A0F9PP00_9ZZZZ</name>
<organism evidence="1">
    <name type="scientific">marine sediment metagenome</name>
    <dbReference type="NCBI Taxonomy" id="412755"/>
    <lineage>
        <taxon>unclassified sequences</taxon>
        <taxon>metagenomes</taxon>
        <taxon>ecological metagenomes</taxon>
    </lineage>
</organism>
<proteinExistence type="predicted"/>
<accession>A0A0F9PP00</accession>
<reference evidence="1" key="1">
    <citation type="journal article" date="2015" name="Nature">
        <title>Complex archaea that bridge the gap between prokaryotes and eukaryotes.</title>
        <authorList>
            <person name="Spang A."/>
            <person name="Saw J.H."/>
            <person name="Jorgensen S.L."/>
            <person name="Zaremba-Niedzwiedzka K."/>
            <person name="Martijn J."/>
            <person name="Lind A.E."/>
            <person name="van Eijk R."/>
            <person name="Schleper C."/>
            <person name="Guy L."/>
            <person name="Ettema T.J."/>
        </authorList>
    </citation>
    <scope>NUCLEOTIDE SEQUENCE</scope>
</reference>
<gene>
    <name evidence="1" type="ORF">LCGC14_1114240</name>
</gene>